<evidence type="ECO:0000313" key="1">
    <source>
        <dbReference type="EMBL" id="MFB2891619.1"/>
    </source>
</evidence>
<sequence length="95" mass="10927">MPRSSRVAPDWIERVKLAVRRNGFLRQQDLAQELGMARYTISKFLNGEPVDHLCFVEISEKLGLDWLKIVDLEDDLPTEVLVELLSNAATFEKIQ</sequence>
<dbReference type="CDD" id="cd00093">
    <property type="entry name" value="HTH_XRE"/>
    <property type="match status" value="1"/>
</dbReference>
<dbReference type="InterPro" id="IPR001387">
    <property type="entry name" value="Cro/C1-type_HTH"/>
</dbReference>
<dbReference type="RefSeq" id="WP_413261297.1">
    <property type="nucleotide sequence ID" value="NZ_JBHFNR010000015.1"/>
</dbReference>
<name>A0ABV4XKX0_9CYAN</name>
<evidence type="ECO:0000313" key="2">
    <source>
        <dbReference type="Proteomes" id="UP001576784"/>
    </source>
</evidence>
<dbReference type="SUPFAM" id="SSF47413">
    <property type="entry name" value="lambda repressor-like DNA-binding domains"/>
    <property type="match status" value="1"/>
</dbReference>
<gene>
    <name evidence="1" type="ORF">ACE1CI_01615</name>
</gene>
<accession>A0ABV4XKX0</accession>
<proteinExistence type="predicted"/>
<dbReference type="EMBL" id="JBHFNR010000015">
    <property type="protein sequence ID" value="MFB2891619.1"/>
    <property type="molecule type" value="Genomic_DNA"/>
</dbReference>
<dbReference type="Gene3D" id="1.10.260.40">
    <property type="entry name" value="lambda repressor-like DNA-binding domains"/>
    <property type="match status" value="1"/>
</dbReference>
<dbReference type="Proteomes" id="UP001576784">
    <property type="component" value="Unassembled WGS sequence"/>
</dbReference>
<reference evidence="1 2" key="1">
    <citation type="submission" date="2024-09" db="EMBL/GenBank/DDBJ databases">
        <title>Floridaenema gen nov. (Aerosakkonemataceae, Aerosakkonematales ord. nov., Cyanobacteria) from benthic tropical and subtropical fresh waters, with the description of four new species.</title>
        <authorList>
            <person name="Moretto J.A."/>
            <person name="Berthold D.E."/>
            <person name="Lefler F.W."/>
            <person name="Huang I.-S."/>
            <person name="Laughinghouse H. IV."/>
        </authorList>
    </citation>
    <scope>NUCLEOTIDE SEQUENCE [LARGE SCALE GENOMIC DNA]</scope>
    <source>
        <strain evidence="1 2">BLCC-F50</strain>
    </source>
</reference>
<organism evidence="1 2">
    <name type="scientific">Floridaenema flaviceps BLCC-F50</name>
    <dbReference type="NCBI Taxonomy" id="3153642"/>
    <lineage>
        <taxon>Bacteria</taxon>
        <taxon>Bacillati</taxon>
        <taxon>Cyanobacteriota</taxon>
        <taxon>Cyanophyceae</taxon>
        <taxon>Oscillatoriophycideae</taxon>
        <taxon>Aerosakkonematales</taxon>
        <taxon>Aerosakkonemataceae</taxon>
        <taxon>Floridanema</taxon>
        <taxon>Floridanema flaviceps</taxon>
    </lineage>
</organism>
<comment type="caution">
    <text evidence="1">The sequence shown here is derived from an EMBL/GenBank/DDBJ whole genome shotgun (WGS) entry which is preliminary data.</text>
</comment>
<protein>
    <recommendedName>
        <fullName evidence="3">HTH cro/C1-type domain-containing protein</fullName>
    </recommendedName>
</protein>
<evidence type="ECO:0008006" key="3">
    <source>
        <dbReference type="Google" id="ProtNLM"/>
    </source>
</evidence>
<dbReference type="InterPro" id="IPR010982">
    <property type="entry name" value="Lambda_DNA-bd_dom_sf"/>
</dbReference>
<keyword evidence="2" id="KW-1185">Reference proteome</keyword>